<evidence type="ECO:0000256" key="1">
    <source>
        <dbReference type="SAM" id="MobiDB-lite"/>
    </source>
</evidence>
<feature type="compositionally biased region" description="Basic residues" evidence="1">
    <location>
        <begin position="24"/>
        <end position="37"/>
    </location>
</feature>
<dbReference type="AlphaFoldDB" id="A0A2G2VGB3"/>
<proteinExistence type="predicted"/>
<accession>A0A2G2VGB3</accession>
<comment type="caution">
    <text evidence="2">The sequence shown here is derived from an EMBL/GenBank/DDBJ whole genome shotgun (WGS) entry which is preliminary data.</text>
</comment>
<reference evidence="2 3" key="1">
    <citation type="journal article" date="2017" name="Genome Biol.">
        <title>New reference genome sequences of hot pepper reveal the massive evolution of plant disease-resistance genes by retroduplication.</title>
        <authorList>
            <person name="Kim S."/>
            <person name="Park J."/>
            <person name="Yeom S.I."/>
            <person name="Kim Y.M."/>
            <person name="Seo E."/>
            <person name="Kim K.T."/>
            <person name="Kim M.S."/>
            <person name="Lee J.M."/>
            <person name="Cheong K."/>
            <person name="Shin H.S."/>
            <person name="Kim S.B."/>
            <person name="Han K."/>
            <person name="Lee J."/>
            <person name="Park M."/>
            <person name="Lee H.A."/>
            <person name="Lee H.Y."/>
            <person name="Lee Y."/>
            <person name="Oh S."/>
            <person name="Lee J.H."/>
            <person name="Choi E."/>
            <person name="Choi E."/>
            <person name="Lee S.E."/>
            <person name="Jeon J."/>
            <person name="Kim H."/>
            <person name="Choi G."/>
            <person name="Song H."/>
            <person name="Lee J."/>
            <person name="Lee S.C."/>
            <person name="Kwon J.K."/>
            <person name="Lee H.Y."/>
            <person name="Koo N."/>
            <person name="Hong Y."/>
            <person name="Kim R.W."/>
            <person name="Kang W.H."/>
            <person name="Huh J.H."/>
            <person name="Kang B.C."/>
            <person name="Yang T.J."/>
            <person name="Lee Y.H."/>
            <person name="Bennetzen J.L."/>
            <person name="Choi D."/>
        </authorList>
    </citation>
    <scope>NUCLEOTIDE SEQUENCE [LARGE SCALE GENOMIC DNA]</scope>
    <source>
        <strain evidence="3">cv. PBC81</strain>
    </source>
</reference>
<feature type="compositionally biased region" description="Basic and acidic residues" evidence="1">
    <location>
        <begin position="1"/>
        <end position="23"/>
    </location>
</feature>
<evidence type="ECO:0000313" key="3">
    <source>
        <dbReference type="Proteomes" id="UP000224567"/>
    </source>
</evidence>
<protein>
    <submittedName>
        <fullName evidence="2">Uncharacterized protein</fullName>
    </submittedName>
</protein>
<organism evidence="2 3">
    <name type="scientific">Capsicum baccatum</name>
    <name type="common">Peruvian pepper</name>
    <dbReference type="NCBI Taxonomy" id="33114"/>
    <lineage>
        <taxon>Eukaryota</taxon>
        <taxon>Viridiplantae</taxon>
        <taxon>Streptophyta</taxon>
        <taxon>Embryophyta</taxon>
        <taxon>Tracheophyta</taxon>
        <taxon>Spermatophyta</taxon>
        <taxon>Magnoliopsida</taxon>
        <taxon>eudicotyledons</taxon>
        <taxon>Gunneridae</taxon>
        <taxon>Pentapetalae</taxon>
        <taxon>asterids</taxon>
        <taxon>lamiids</taxon>
        <taxon>Solanales</taxon>
        <taxon>Solanaceae</taxon>
        <taxon>Solanoideae</taxon>
        <taxon>Capsiceae</taxon>
        <taxon>Capsicum</taxon>
    </lineage>
</organism>
<dbReference type="Proteomes" id="UP000224567">
    <property type="component" value="Unassembled WGS sequence"/>
</dbReference>
<reference evidence="3" key="2">
    <citation type="journal article" date="2017" name="J. Anim. Genet.">
        <title>Multiple reference genome sequences of hot pepper reveal the massive evolution of plant disease resistance genes by retroduplication.</title>
        <authorList>
            <person name="Kim S."/>
            <person name="Park J."/>
            <person name="Yeom S.-I."/>
            <person name="Kim Y.-M."/>
            <person name="Seo E."/>
            <person name="Kim K.-T."/>
            <person name="Kim M.-S."/>
            <person name="Lee J.M."/>
            <person name="Cheong K."/>
            <person name="Shin H.-S."/>
            <person name="Kim S.-B."/>
            <person name="Han K."/>
            <person name="Lee J."/>
            <person name="Park M."/>
            <person name="Lee H.-A."/>
            <person name="Lee H.-Y."/>
            <person name="Lee Y."/>
            <person name="Oh S."/>
            <person name="Lee J.H."/>
            <person name="Choi E."/>
            <person name="Choi E."/>
            <person name="Lee S.E."/>
            <person name="Jeon J."/>
            <person name="Kim H."/>
            <person name="Choi G."/>
            <person name="Song H."/>
            <person name="Lee J."/>
            <person name="Lee S.-C."/>
            <person name="Kwon J.-K."/>
            <person name="Lee H.-Y."/>
            <person name="Koo N."/>
            <person name="Hong Y."/>
            <person name="Kim R.W."/>
            <person name="Kang W.-H."/>
            <person name="Huh J.H."/>
            <person name="Kang B.-C."/>
            <person name="Yang T.-J."/>
            <person name="Lee Y.-H."/>
            <person name="Bennetzen J.L."/>
            <person name="Choi D."/>
        </authorList>
    </citation>
    <scope>NUCLEOTIDE SEQUENCE [LARGE SCALE GENOMIC DNA]</scope>
    <source>
        <strain evidence="3">cv. PBC81</strain>
    </source>
</reference>
<name>A0A2G2VGB3_CAPBA</name>
<keyword evidence="3" id="KW-1185">Reference proteome</keyword>
<dbReference type="EMBL" id="MLFT02000012">
    <property type="protein sequence ID" value="PHT31988.1"/>
    <property type="molecule type" value="Genomic_DNA"/>
</dbReference>
<gene>
    <name evidence="2" type="ORF">CQW23_28325</name>
</gene>
<dbReference type="OrthoDB" id="1306342at2759"/>
<evidence type="ECO:0000313" key="2">
    <source>
        <dbReference type="EMBL" id="PHT31988.1"/>
    </source>
</evidence>
<sequence length="153" mass="18174">MDVPKSSKETSRYKKKKFSEDRKSKRIEKKTKRKKSYKSREEKKKSKKTNACYRYGRVGHFAKDYKVKSKIKSRTLDEEIKDSFGKILLNASLENTSLDYTDNEENHSTEEDLRALHNENHISSKDKCLPCQQEQPREDEEDENILYNIISQF</sequence>
<feature type="region of interest" description="Disordered" evidence="1">
    <location>
        <begin position="1"/>
        <end position="50"/>
    </location>
</feature>